<name>X1IYN3_9ZZZZ</name>
<dbReference type="Gene3D" id="3.30.420.10">
    <property type="entry name" value="Ribonuclease H-like superfamily/Ribonuclease H"/>
    <property type="match status" value="1"/>
</dbReference>
<feature type="non-terminal residue" evidence="2">
    <location>
        <position position="148"/>
    </location>
</feature>
<feature type="domain" description="YprB ribonuclease H-like" evidence="1">
    <location>
        <begin position="7"/>
        <end position="148"/>
    </location>
</feature>
<evidence type="ECO:0000259" key="1">
    <source>
        <dbReference type="Pfam" id="PF13482"/>
    </source>
</evidence>
<dbReference type="InterPro" id="IPR038720">
    <property type="entry name" value="YprB_RNase_H-like_dom"/>
</dbReference>
<protein>
    <recommendedName>
        <fullName evidence="1">YprB ribonuclease H-like domain-containing protein</fullName>
    </recommendedName>
</protein>
<dbReference type="EMBL" id="BARU01031641">
    <property type="protein sequence ID" value="GAH62648.1"/>
    <property type="molecule type" value="Genomic_DNA"/>
</dbReference>
<gene>
    <name evidence="2" type="ORF">S03H2_50017</name>
</gene>
<dbReference type="InterPro" id="IPR036397">
    <property type="entry name" value="RNaseH_sf"/>
</dbReference>
<dbReference type="InterPro" id="IPR012337">
    <property type="entry name" value="RNaseH-like_sf"/>
</dbReference>
<dbReference type="AlphaFoldDB" id="X1IYN3"/>
<comment type="caution">
    <text evidence="2">The sequence shown here is derived from an EMBL/GenBank/DDBJ whole genome shotgun (WGS) entry which is preliminary data.</text>
</comment>
<sequence>MQPYLEAYLDIETTGLSPKYCEITVVGIHLASQYETRLIQLVGEDITASNILKALEAVNIVYTYNGSGFDLPFINSRLGINLAELFSHCDLMYHCWKSNLYGGFKTVERQLGIERQLKEVNGYEAVRLWWRYVNDYDENALSTLLEYN</sequence>
<proteinExistence type="predicted"/>
<reference evidence="2" key="1">
    <citation type="journal article" date="2014" name="Front. Microbiol.">
        <title>High frequency of phylogenetically diverse reductive dehalogenase-homologous genes in deep subseafloor sedimentary metagenomes.</title>
        <authorList>
            <person name="Kawai M."/>
            <person name="Futagami T."/>
            <person name="Toyoda A."/>
            <person name="Takaki Y."/>
            <person name="Nishi S."/>
            <person name="Hori S."/>
            <person name="Arai W."/>
            <person name="Tsubouchi T."/>
            <person name="Morono Y."/>
            <person name="Uchiyama I."/>
            <person name="Ito T."/>
            <person name="Fujiyama A."/>
            <person name="Inagaki F."/>
            <person name="Takami H."/>
        </authorList>
    </citation>
    <scope>NUCLEOTIDE SEQUENCE</scope>
    <source>
        <strain evidence="2">Expedition CK06-06</strain>
    </source>
</reference>
<dbReference type="PANTHER" id="PTHR38462:SF1">
    <property type="entry name" value="YPRB RIBONUCLEASE H-LIKE DOMAIN-CONTAINING PROTEIN"/>
    <property type="match status" value="1"/>
</dbReference>
<dbReference type="GO" id="GO:0003676">
    <property type="term" value="F:nucleic acid binding"/>
    <property type="evidence" value="ECO:0007669"/>
    <property type="project" value="InterPro"/>
</dbReference>
<dbReference type="PANTHER" id="PTHR38462">
    <property type="entry name" value="EXONUCLEASE-LIKE PROTEIN"/>
    <property type="match status" value="1"/>
</dbReference>
<evidence type="ECO:0000313" key="2">
    <source>
        <dbReference type="EMBL" id="GAH62648.1"/>
    </source>
</evidence>
<accession>X1IYN3</accession>
<organism evidence="2">
    <name type="scientific">marine sediment metagenome</name>
    <dbReference type="NCBI Taxonomy" id="412755"/>
    <lineage>
        <taxon>unclassified sequences</taxon>
        <taxon>metagenomes</taxon>
        <taxon>ecological metagenomes</taxon>
    </lineage>
</organism>
<dbReference type="Pfam" id="PF13482">
    <property type="entry name" value="RNase_H_2"/>
    <property type="match status" value="1"/>
</dbReference>
<dbReference type="SUPFAM" id="SSF53098">
    <property type="entry name" value="Ribonuclease H-like"/>
    <property type="match status" value="1"/>
</dbReference>